<protein>
    <submittedName>
        <fullName evidence="2">Uncharacterized protein</fullName>
    </submittedName>
</protein>
<organism evidence="2 3">
    <name type="scientific">Aneurinibacillus danicus</name>
    <dbReference type="NCBI Taxonomy" id="267746"/>
    <lineage>
        <taxon>Bacteria</taxon>
        <taxon>Bacillati</taxon>
        <taxon>Bacillota</taxon>
        <taxon>Bacilli</taxon>
        <taxon>Bacillales</taxon>
        <taxon>Paenibacillaceae</taxon>
        <taxon>Aneurinibacillus group</taxon>
        <taxon>Aneurinibacillus</taxon>
    </lineage>
</organism>
<comment type="caution">
    <text evidence="2">The sequence shown here is derived from an EMBL/GenBank/DDBJ whole genome shotgun (WGS) entry which is preliminary data.</text>
</comment>
<dbReference type="RefSeq" id="WP_146810143.1">
    <property type="nucleotide sequence ID" value="NZ_BJXX01000103.1"/>
</dbReference>
<dbReference type="EMBL" id="BJXX01000103">
    <property type="protein sequence ID" value="GEN34884.1"/>
    <property type="molecule type" value="Genomic_DNA"/>
</dbReference>
<gene>
    <name evidence="2" type="ORF">ADA01nite_23440</name>
</gene>
<reference evidence="2 3" key="1">
    <citation type="submission" date="2019-07" db="EMBL/GenBank/DDBJ databases">
        <title>Whole genome shotgun sequence of Aneurinibacillus danicus NBRC 102444.</title>
        <authorList>
            <person name="Hosoyama A."/>
            <person name="Uohara A."/>
            <person name="Ohji S."/>
            <person name="Ichikawa N."/>
        </authorList>
    </citation>
    <scope>NUCLEOTIDE SEQUENCE [LARGE SCALE GENOMIC DNA]</scope>
    <source>
        <strain evidence="2 3">NBRC 102444</strain>
    </source>
</reference>
<feature type="region of interest" description="Disordered" evidence="1">
    <location>
        <begin position="1"/>
        <end position="22"/>
    </location>
</feature>
<sequence length="62" mass="6236">MELAQSVAGLVPESGDADGNLQEGGKDIARTVAACVPFVGGVAARAKAILKTIKAKKAGRKT</sequence>
<dbReference type="Proteomes" id="UP000321157">
    <property type="component" value="Unassembled WGS sequence"/>
</dbReference>
<evidence type="ECO:0000256" key="1">
    <source>
        <dbReference type="SAM" id="MobiDB-lite"/>
    </source>
</evidence>
<accession>A0A511V7G1</accession>
<evidence type="ECO:0000313" key="2">
    <source>
        <dbReference type="EMBL" id="GEN34884.1"/>
    </source>
</evidence>
<proteinExistence type="predicted"/>
<dbReference type="AlphaFoldDB" id="A0A511V7G1"/>
<evidence type="ECO:0000313" key="3">
    <source>
        <dbReference type="Proteomes" id="UP000321157"/>
    </source>
</evidence>
<name>A0A511V7G1_9BACL</name>
<keyword evidence="3" id="KW-1185">Reference proteome</keyword>